<dbReference type="VEuPathDB" id="FungiDB:PV08_06671"/>
<dbReference type="RefSeq" id="XP_016234106.1">
    <property type="nucleotide sequence ID" value="XM_016381004.1"/>
</dbReference>
<evidence type="ECO:0000313" key="2">
    <source>
        <dbReference type="EMBL" id="KIW13890.1"/>
    </source>
</evidence>
<feature type="region of interest" description="Disordered" evidence="1">
    <location>
        <begin position="442"/>
        <end position="542"/>
    </location>
</feature>
<dbReference type="EMBL" id="KN847496">
    <property type="protein sequence ID" value="KIW13890.1"/>
    <property type="molecule type" value="Genomic_DNA"/>
</dbReference>
<sequence>MHKTLISHALRHNCPAIAIRPHTTIRFYRIRPFKEKRPLALCRREYGLPQPSEHGIEQHVSKNDGAQEEALKVTRPDETCLDEGSKSSTSPESTVTERRQSSFSGEKLNPSALEDHSRATSKDGSSSTWNPIVDVDADEDEEPMYRRLDARPMQFRPFLREVQRIGRITGHHKYGPIRSLDRKLASTQILEDELRWIAKTRPQPNLTREILNILIEDRKIKPRPDHYEALILANCAPEYGSADNVQTILDEMEREGIVMSPSVYYAALMALTVHPDTHLRTTILQRLAQQWVTIPPLYAQLNIVAMVREGQLELATIELENLQQDGMRIETWVWTIYMHAICDQGDYEALLQLCYKLYDLNFPFPRHTLLHALRVASRKASRVESRRFDDAAASLTKWIWYTYVENMHIIPDRGMCTNVLRIAVRTSDVDLAESASVVLENAAAGETTTTPPILAPWERDDLKPTLDSPELLGLDPASSTSASDPPSMDEKQKKKKQQQHEKRVQQDFDPGETVDEERAVAFSTPPDLPSQPLPPRRLPEPVRELLQRVQAGAAERPDHLSDAPRRRNPAVLYKFFRKESGLRGARFDPLLALKEGWNWRKK</sequence>
<dbReference type="STRING" id="91928.A0A0D2B5B4"/>
<keyword evidence="3" id="KW-1185">Reference proteome</keyword>
<evidence type="ECO:0000256" key="1">
    <source>
        <dbReference type="SAM" id="MobiDB-lite"/>
    </source>
</evidence>
<dbReference type="AlphaFoldDB" id="A0A0D2B5B4"/>
<feature type="compositionally biased region" description="Basic and acidic residues" evidence="1">
    <location>
        <begin position="488"/>
        <end position="506"/>
    </location>
</feature>
<feature type="compositionally biased region" description="Pro residues" evidence="1">
    <location>
        <begin position="526"/>
        <end position="536"/>
    </location>
</feature>
<accession>A0A0D2B5B4</accession>
<proteinExistence type="predicted"/>
<evidence type="ECO:0000313" key="3">
    <source>
        <dbReference type="Proteomes" id="UP000053328"/>
    </source>
</evidence>
<organism evidence="2 3">
    <name type="scientific">Exophiala spinifera</name>
    <dbReference type="NCBI Taxonomy" id="91928"/>
    <lineage>
        <taxon>Eukaryota</taxon>
        <taxon>Fungi</taxon>
        <taxon>Dikarya</taxon>
        <taxon>Ascomycota</taxon>
        <taxon>Pezizomycotina</taxon>
        <taxon>Eurotiomycetes</taxon>
        <taxon>Chaetothyriomycetidae</taxon>
        <taxon>Chaetothyriales</taxon>
        <taxon>Herpotrichiellaceae</taxon>
        <taxon>Exophiala</taxon>
    </lineage>
</organism>
<protein>
    <recommendedName>
        <fullName evidence="4">Pentacotripeptide-repeat region of PRORP domain-containing protein</fullName>
    </recommendedName>
</protein>
<gene>
    <name evidence="2" type="ORF">PV08_06671</name>
</gene>
<dbReference type="GeneID" id="27333754"/>
<dbReference type="HOGENOM" id="CLU_028611_0_0_1"/>
<dbReference type="Proteomes" id="UP000053328">
    <property type="component" value="Unassembled WGS sequence"/>
</dbReference>
<feature type="compositionally biased region" description="Low complexity" evidence="1">
    <location>
        <begin position="475"/>
        <end position="486"/>
    </location>
</feature>
<reference evidence="2 3" key="1">
    <citation type="submission" date="2015-01" db="EMBL/GenBank/DDBJ databases">
        <title>The Genome Sequence of Exophiala spinifera CBS89968.</title>
        <authorList>
            <consortium name="The Broad Institute Genomics Platform"/>
            <person name="Cuomo C."/>
            <person name="de Hoog S."/>
            <person name="Gorbushina A."/>
            <person name="Stielow B."/>
            <person name="Teixiera M."/>
            <person name="Abouelleil A."/>
            <person name="Chapman S.B."/>
            <person name="Priest M."/>
            <person name="Young S.K."/>
            <person name="Wortman J."/>
            <person name="Nusbaum C."/>
            <person name="Birren B."/>
        </authorList>
    </citation>
    <scope>NUCLEOTIDE SEQUENCE [LARGE SCALE GENOMIC DNA]</scope>
    <source>
        <strain evidence="2 3">CBS 89968</strain>
    </source>
</reference>
<dbReference type="Gene3D" id="1.25.40.10">
    <property type="entry name" value="Tetratricopeptide repeat domain"/>
    <property type="match status" value="1"/>
</dbReference>
<feature type="region of interest" description="Disordered" evidence="1">
    <location>
        <begin position="50"/>
        <end position="136"/>
    </location>
</feature>
<feature type="compositionally biased region" description="Basic and acidic residues" evidence="1">
    <location>
        <begin position="69"/>
        <end position="78"/>
    </location>
</feature>
<dbReference type="InterPro" id="IPR011990">
    <property type="entry name" value="TPR-like_helical_dom_sf"/>
</dbReference>
<evidence type="ECO:0008006" key="4">
    <source>
        <dbReference type="Google" id="ProtNLM"/>
    </source>
</evidence>
<name>A0A0D2B5B4_9EURO</name>
<dbReference type="OrthoDB" id="747253at2759"/>